<comment type="catalytic activity">
    <reaction evidence="1">
        <text>Hydrolysis of terminal, non-reducing beta-D-mannose residues in beta-D-mannosides.</text>
        <dbReference type="EC" id="3.2.1.25"/>
    </reaction>
</comment>
<feature type="domain" description="Beta-mannosidase-like galactose-binding" evidence="5">
    <location>
        <begin position="34"/>
        <end position="176"/>
    </location>
</feature>
<dbReference type="InterPro" id="IPR017853">
    <property type="entry name" value="GH"/>
</dbReference>
<dbReference type="SUPFAM" id="SSF49303">
    <property type="entry name" value="beta-Galactosidase/glucuronidase domain"/>
    <property type="match status" value="2"/>
</dbReference>
<dbReference type="Gene3D" id="3.20.20.80">
    <property type="entry name" value="Glycosidases"/>
    <property type="match status" value="1"/>
</dbReference>
<dbReference type="InterPro" id="IPR054593">
    <property type="entry name" value="Beta-mannosidase-like_N2"/>
</dbReference>
<evidence type="ECO:0000313" key="6">
    <source>
        <dbReference type="EMBL" id="MEH0098179.1"/>
    </source>
</evidence>
<proteinExistence type="predicted"/>
<keyword evidence="7" id="KW-1185">Reference proteome</keyword>
<dbReference type="Proteomes" id="UP001380822">
    <property type="component" value="Unassembled WGS sequence"/>
</dbReference>
<evidence type="ECO:0000256" key="4">
    <source>
        <dbReference type="ARBA" id="ARBA00023295"/>
    </source>
</evidence>
<dbReference type="SUPFAM" id="SSF51445">
    <property type="entry name" value="(Trans)glycosidases"/>
    <property type="match status" value="1"/>
</dbReference>
<dbReference type="InterPro" id="IPR008979">
    <property type="entry name" value="Galactose-bd-like_sf"/>
</dbReference>
<accession>A0ABU7ZSG9</accession>
<dbReference type="EMBL" id="JBAKBE010000012">
    <property type="protein sequence ID" value="MEH0098179.1"/>
    <property type="molecule type" value="Genomic_DNA"/>
</dbReference>
<evidence type="ECO:0000256" key="2">
    <source>
        <dbReference type="ARBA" id="ARBA00012754"/>
    </source>
</evidence>
<comment type="caution">
    <text evidence="6">The sequence shown here is derived from an EMBL/GenBank/DDBJ whole genome shotgun (WGS) entry which is preliminary data.</text>
</comment>
<gene>
    <name evidence="6" type="ORF">V6L76_18095</name>
</gene>
<reference evidence="6 7" key="1">
    <citation type="submission" date="2024-02" db="EMBL/GenBank/DDBJ databases">
        <title>A new putative Pannonibacter species isolated from two cases of bloodstream infections in paediatric patients.</title>
        <authorList>
            <person name="Castellana S."/>
            <person name="De Laurentiis V."/>
            <person name="Grassi M."/>
            <person name="De Leonardis F."/>
            <person name="Mosca A."/>
            <person name="De Carlo C."/>
            <person name="Sparapano E."/>
            <person name="Ronga L."/>
            <person name="Santacroce L."/>
            <person name="Chironna M."/>
            <person name="De Robertis A."/>
            <person name="Bianco A."/>
            <person name="Del Sambro L."/>
            <person name="Capozzi L."/>
            <person name="Parisi A."/>
        </authorList>
    </citation>
    <scope>NUCLEOTIDE SEQUENCE [LARGE SCALE GENOMIC DNA]</scope>
    <source>
        <strain evidence="6 7">Pt2</strain>
    </source>
</reference>
<dbReference type="InterPro" id="IPR013783">
    <property type="entry name" value="Ig-like_fold"/>
</dbReference>
<keyword evidence="3 6" id="KW-0378">Hydrolase</keyword>
<evidence type="ECO:0000256" key="1">
    <source>
        <dbReference type="ARBA" id="ARBA00000829"/>
    </source>
</evidence>
<dbReference type="Gene3D" id="2.60.40.10">
    <property type="entry name" value="Immunoglobulins"/>
    <property type="match status" value="1"/>
</dbReference>
<dbReference type="PANTHER" id="PTHR43730:SF1">
    <property type="entry name" value="BETA-MANNOSIDASE"/>
    <property type="match status" value="1"/>
</dbReference>
<evidence type="ECO:0000256" key="3">
    <source>
        <dbReference type="ARBA" id="ARBA00022801"/>
    </source>
</evidence>
<sequence length="815" mass="88417">MMMAGRKLLTADWRMVVLPVGSAARPEELAGLESVPAPVPGTAAEALARAGRFDPAAPTPLQDRDICYSAEVTVQPGRHRLIFEGLATLCEVWWNGTCVLETDNMFRRHAVEVEAQARNTLVLVFRALTGRLARKLPRARWKTMLIDEPALRGIRTALLGHMPGWCPEIEAVGPWKPVWIEKADAEAPQVEAISALLDEDGTGHLTVSLRGLAEMAGAMIRCAGHTAELKQTGPATLTAHLRLPGIAPWWPAPYGAPVLHDVVLEQDGVETWIGRTGFRRIEVERGQDGKGFGLVLNGLPVFARGAVWTSADLLALRDDREACRPHLEAAVAAGFNMIRVPGLGVYASDDLLDLCDELGLMLWQDFQFANFDYPMADEAFAASVKVEARQALARLSPHPCLTVLCGGSEMQQQAAMMGLPAERRACSLSGELLPRLAAEEAPRIPFMPNSPSGGSLPFYPGEGIGHYYGVGAYRRPLEDARRANVRFAGECLAFANLPDDAGLAGRKPSDAGWKALAPRDRGADWDFADVRDHYLANLYRIDPQALAVEDLERYLMLSRAVSGAVMAETFAEWRRIGSSCRGALVLALSDLASGCGWGLMAAGGEPKPALQALAHVLRPVQVLALDEGTNGLDVHLLNETAEPRRVKLTLLALRDGHVPVVSAFREIELAARSGQIIPAVDLIGSFFDITYAYRFGPLPHSVTVLRLTDAETGELLSEAFHFPAGRNLPPQDLGLTVAVERCEDGSWALEVTSSRFAESLHVEDPCFIAEDNWFHLAPGAPRRIRLRRRASAPADAAPRGLVSAVNALEGVRYEG</sequence>
<evidence type="ECO:0000259" key="5">
    <source>
        <dbReference type="Pfam" id="PF22666"/>
    </source>
</evidence>
<name>A0ABU7ZSG9_9HYPH</name>
<dbReference type="EC" id="3.2.1.25" evidence="2"/>
<evidence type="ECO:0000313" key="7">
    <source>
        <dbReference type="Proteomes" id="UP001380822"/>
    </source>
</evidence>
<dbReference type="Pfam" id="PF22666">
    <property type="entry name" value="Glyco_hydro_2_N2"/>
    <property type="match status" value="1"/>
</dbReference>
<dbReference type="InterPro" id="IPR036156">
    <property type="entry name" value="Beta-gal/glucu_dom_sf"/>
</dbReference>
<dbReference type="SUPFAM" id="SSF49785">
    <property type="entry name" value="Galactose-binding domain-like"/>
    <property type="match status" value="1"/>
</dbReference>
<keyword evidence="4" id="KW-0326">Glycosidase</keyword>
<dbReference type="InterPro" id="IPR050887">
    <property type="entry name" value="Beta-mannosidase_GH2"/>
</dbReference>
<dbReference type="Gene3D" id="2.60.120.260">
    <property type="entry name" value="Galactose-binding domain-like"/>
    <property type="match status" value="1"/>
</dbReference>
<protein>
    <recommendedName>
        <fullName evidence="2">beta-mannosidase</fullName>
        <ecNumber evidence="2">3.2.1.25</ecNumber>
    </recommendedName>
</protein>
<organism evidence="6 7">
    <name type="scientific">Pannonibacter anstelovis</name>
    <dbReference type="NCBI Taxonomy" id="3121537"/>
    <lineage>
        <taxon>Bacteria</taxon>
        <taxon>Pseudomonadati</taxon>
        <taxon>Pseudomonadota</taxon>
        <taxon>Alphaproteobacteria</taxon>
        <taxon>Hyphomicrobiales</taxon>
        <taxon>Stappiaceae</taxon>
        <taxon>Pannonibacter</taxon>
    </lineage>
</organism>
<dbReference type="PANTHER" id="PTHR43730">
    <property type="entry name" value="BETA-MANNOSIDASE"/>
    <property type="match status" value="1"/>
</dbReference>
<dbReference type="GO" id="GO:0016787">
    <property type="term" value="F:hydrolase activity"/>
    <property type="evidence" value="ECO:0007669"/>
    <property type="project" value="UniProtKB-KW"/>
</dbReference>